<keyword evidence="3" id="KW-1185">Reference proteome</keyword>
<dbReference type="SUPFAM" id="SSF49785">
    <property type="entry name" value="Galactose-binding domain-like"/>
    <property type="match status" value="1"/>
</dbReference>
<comment type="caution">
    <text evidence="2">The sequence shown here is derived from an EMBL/GenBank/DDBJ whole genome shotgun (WGS) entry which is preliminary data.</text>
</comment>
<feature type="signal peptide" evidence="1">
    <location>
        <begin position="1"/>
        <end position="18"/>
    </location>
</feature>
<feature type="chain" id="PRO_5035475938" evidence="1">
    <location>
        <begin position="19"/>
        <end position="182"/>
    </location>
</feature>
<dbReference type="InterPro" id="IPR008979">
    <property type="entry name" value="Galactose-bd-like_sf"/>
</dbReference>
<accession>A0A8K0RFC3</accession>
<evidence type="ECO:0000256" key="1">
    <source>
        <dbReference type="SAM" id="SignalP"/>
    </source>
</evidence>
<keyword evidence="1" id="KW-0732">Signal</keyword>
<protein>
    <submittedName>
        <fullName evidence="2">Uncharacterized protein</fullName>
    </submittedName>
</protein>
<gene>
    <name evidence="2" type="ORF">FB567DRAFT_19292</name>
</gene>
<evidence type="ECO:0000313" key="2">
    <source>
        <dbReference type="EMBL" id="KAH7095039.1"/>
    </source>
</evidence>
<dbReference type="Proteomes" id="UP000813461">
    <property type="component" value="Unassembled WGS sequence"/>
</dbReference>
<proteinExistence type="predicted"/>
<dbReference type="OrthoDB" id="3769880at2759"/>
<evidence type="ECO:0000313" key="3">
    <source>
        <dbReference type="Proteomes" id="UP000813461"/>
    </source>
</evidence>
<sequence length="182" mass="19140">MLLTLILWTLSFLPFLAAMPTTPGPLQKRCTNVLQNPSFESGIDPWLAMAFGSWAQRGVYTSASGGHEGRNFYFGRSNATVASSSLNLSQSGLKIPAGTTVDCSTWVATDRPGNVGNTHVELFVDEQSCGGVYLGTTGWTKVGGKVMVSGDSHTFSIIAVSSETGPEGGAIWVDDAVLGTNC</sequence>
<organism evidence="2 3">
    <name type="scientific">Paraphoma chrysanthemicola</name>
    <dbReference type="NCBI Taxonomy" id="798071"/>
    <lineage>
        <taxon>Eukaryota</taxon>
        <taxon>Fungi</taxon>
        <taxon>Dikarya</taxon>
        <taxon>Ascomycota</taxon>
        <taxon>Pezizomycotina</taxon>
        <taxon>Dothideomycetes</taxon>
        <taxon>Pleosporomycetidae</taxon>
        <taxon>Pleosporales</taxon>
        <taxon>Pleosporineae</taxon>
        <taxon>Phaeosphaeriaceae</taxon>
        <taxon>Paraphoma</taxon>
    </lineage>
</organism>
<dbReference type="EMBL" id="JAGMVJ010000001">
    <property type="protein sequence ID" value="KAH7095039.1"/>
    <property type="molecule type" value="Genomic_DNA"/>
</dbReference>
<name>A0A8K0RFC3_9PLEO</name>
<dbReference type="AlphaFoldDB" id="A0A8K0RFC3"/>
<reference evidence="2" key="1">
    <citation type="journal article" date="2021" name="Nat. Commun.">
        <title>Genetic determinants of endophytism in the Arabidopsis root mycobiome.</title>
        <authorList>
            <person name="Mesny F."/>
            <person name="Miyauchi S."/>
            <person name="Thiergart T."/>
            <person name="Pickel B."/>
            <person name="Atanasova L."/>
            <person name="Karlsson M."/>
            <person name="Huettel B."/>
            <person name="Barry K.W."/>
            <person name="Haridas S."/>
            <person name="Chen C."/>
            <person name="Bauer D."/>
            <person name="Andreopoulos W."/>
            <person name="Pangilinan J."/>
            <person name="LaButti K."/>
            <person name="Riley R."/>
            <person name="Lipzen A."/>
            <person name="Clum A."/>
            <person name="Drula E."/>
            <person name="Henrissat B."/>
            <person name="Kohler A."/>
            <person name="Grigoriev I.V."/>
            <person name="Martin F.M."/>
            <person name="Hacquard S."/>
        </authorList>
    </citation>
    <scope>NUCLEOTIDE SEQUENCE</scope>
    <source>
        <strain evidence="2">MPI-SDFR-AT-0120</strain>
    </source>
</reference>
<dbReference type="Gene3D" id="2.60.120.260">
    <property type="entry name" value="Galactose-binding domain-like"/>
    <property type="match status" value="1"/>
</dbReference>